<dbReference type="Pfam" id="PF04277">
    <property type="entry name" value="OAD_gamma"/>
    <property type="match status" value="1"/>
</dbReference>
<keyword evidence="2" id="KW-1003">Cell membrane</keyword>
<comment type="subcellular location">
    <subcellularLocation>
        <location evidence="1">Cell membrane</location>
    </subcellularLocation>
</comment>
<keyword evidence="8" id="KW-1185">Reference proteome</keyword>
<evidence type="ECO:0000256" key="2">
    <source>
        <dbReference type="ARBA" id="ARBA00022475"/>
    </source>
</evidence>
<comment type="caution">
    <text evidence="7">The sequence shown here is derived from an EMBL/GenBank/DDBJ whole genome shotgun (WGS) entry which is preliminary data.</text>
</comment>
<evidence type="ECO:0000313" key="7">
    <source>
        <dbReference type="EMBL" id="MBK1714565.1"/>
    </source>
</evidence>
<evidence type="ECO:0000256" key="6">
    <source>
        <dbReference type="SAM" id="Phobius"/>
    </source>
</evidence>
<name>A0ABS1DY31_RUBGE</name>
<dbReference type="InterPro" id="IPR005899">
    <property type="entry name" value="Na_pump_deCOase"/>
</dbReference>
<sequence>MAAIIPDTVQGALILSVIDFVGSFVIISGIGFVLAGFPLISRIARRFEKPAAAAAPSAAPAQAPDEDEQLVAVIAAAAHVALGQPVRIVRIEPAYGGEVWSTEGRLAHHASHVPGRGRS</sequence>
<evidence type="ECO:0000256" key="5">
    <source>
        <dbReference type="ARBA" id="ARBA00023136"/>
    </source>
</evidence>
<proteinExistence type="predicted"/>
<protein>
    <recommendedName>
        <fullName evidence="9">Oxaloacetate decarboxylase, gamma chain</fullName>
    </recommendedName>
</protein>
<evidence type="ECO:0000256" key="3">
    <source>
        <dbReference type="ARBA" id="ARBA00022692"/>
    </source>
</evidence>
<feature type="transmembrane region" description="Helical" evidence="6">
    <location>
        <begin position="12"/>
        <end position="40"/>
    </location>
</feature>
<evidence type="ECO:0000256" key="4">
    <source>
        <dbReference type="ARBA" id="ARBA00022989"/>
    </source>
</evidence>
<reference evidence="7" key="1">
    <citation type="submission" date="2017-08" db="EMBL/GenBank/DDBJ databases">
        <authorList>
            <person name="Imhoff J.F."/>
            <person name="Rahn T."/>
            <person name="Kuenzel S."/>
            <person name="Neulinger S.C."/>
        </authorList>
    </citation>
    <scope>NUCLEOTIDE SEQUENCE</scope>
    <source>
        <strain evidence="7">IM 151</strain>
    </source>
</reference>
<accession>A0ABS1DY31</accession>
<evidence type="ECO:0000313" key="8">
    <source>
        <dbReference type="Proteomes" id="UP001041814"/>
    </source>
</evidence>
<evidence type="ECO:0000256" key="1">
    <source>
        <dbReference type="ARBA" id="ARBA00004236"/>
    </source>
</evidence>
<organism evidence="7 8">
    <name type="scientific">Rubrivivax gelatinosus</name>
    <name type="common">Rhodocyclus gelatinosus</name>
    <name type="synonym">Rhodopseudomonas gelatinosa</name>
    <dbReference type="NCBI Taxonomy" id="28068"/>
    <lineage>
        <taxon>Bacteria</taxon>
        <taxon>Pseudomonadati</taxon>
        <taxon>Pseudomonadota</taxon>
        <taxon>Betaproteobacteria</taxon>
        <taxon>Burkholderiales</taxon>
        <taxon>Sphaerotilaceae</taxon>
        <taxon>Rubrivivax</taxon>
    </lineage>
</organism>
<dbReference type="RefSeq" id="WP_200379396.1">
    <property type="nucleotide sequence ID" value="NZ_NRRU01000072.1"/>
</dbReference>
<reference evidence="7" key="2">
    <citation type="journal article" date="2020" name="Microorganisms">
        <title>Osmotic Adaptation and Compatible Solute Biosynthesis of Phototrophic Bacteria as Revealed from Genome Analyses.</title>
        <authorList>
            <person name="Imhoff J.F."/>
            <person name="Rahn T."/>
            <person name="Kunzel S."/>
            <person name="Keller A."/>
            <person name="Neulinger S.C."/>
        </authorList>
    </citation>
    <scope>NUCLEOTIDE SEQUENCE</scope>
    <source>
        <strain evidence="7">IM 151</strain>
    </source>
</reference>
<dbReference type="Proteomes" id="UP001041814">
    <property type="component" value="Unassembled WGS sequence"/>
</dbReference>
<dbReference type="EMBL" id="NRRU01000072">
    <property type="protein sequence ID" value="MBK1714565.1"/>
    <property type="molecule type" value="Genomic_DNA"/>
</dbReference>
<gene>
    <name evidence="7" type="ORF">CKO43_17485</name>
</gene>
<keyword evidence="5 6" id="KW-0472">Membrane</keyword>
<keyword evidence="3 6" id="KW-0812">Transmembrane</keyword>
<keyword evidence="4 6" id="KW-1133">Transmembrane helix</keyword>
<evidence type="ECO:0008006" key="9">
    <source>
        <dbReference type="Google" id="ProtNLM"/>
    </source>
</evidence>